<dbReference type="GO" id="GO:0051539">
    <property type="term" value="F:4 iron, 4 sulfur cluster binding"/>
    <property type="evidence" value="ECO:0007669"/>
    <property type="project" value="UniProtKB-KW"/>
</dbReference>
<dbReference type="EMBL" id="DTFF01000010">
    <property type="protein sequence ID" value="HGI86947.1"/>
    <property type="molecule type" value="Genomic_DNA"/>
</dbReference>
<evidence type="ECO:0000256" key="4">
    <source>
        <dbReference type="ARBA" id="ARBA00023004"/>
    </source>
</evidence>
<keyword evidence="2" id="KW-0004">4Fe-4S</keyword>
<protein>
    <submittedName>
        <fullName evidence="8">Fumarate hydratase</fullName>
        <ecNumber evidence="8">4.2.1.2</ecNumber>
    </submittedName>
</protein>
<dbReference type="GO" id="GO:0046872">
    <property type="term" value="F:metal ion binding"/>
    <property type="evidence" value="ECO:0007669"/>
    <property type="project" value="UniProtKB-KW"/>
</dbReference>
<name>A0A7C4FG39_9CREN</name>
<evidence type="ECO:0000256" key="5">
    <source>
        <dbReference type="ARBA" id="ARBA00023014"/>
    </source>
</evidence>
<dbReference type="InterPro" id="IPR004646">
    <property type="entry name" value="Fe-S_hydro-lyase_TtdA-typ_cat"/>
</dbReference>
<sequence>MVRAFVEAIRRASTHLPPDVKQALRKAYEIETSPAAKAQLEAILRNIELAERLGAPLCQDTGIVTFYVRVGLGFPGVAHIERALVEAVREATRAVPLRPNSVDPVTGLNTGDNTGRSVPMIIWDAVDPDSSTLEVTVVLRGGGSEYTTVFSVLPPWKGLEGIKELVLEAVIRAGAMPCPPTVIGVGIGGTAECSMLLAKKAATTRRIGTRHPNPVVAELEEELLEMVNELGVGAMGVGGKVTALALHIDYAHRHPAAYPIAIAFQCWALRRATARVHPSGDYVIEQ</sequence>
<accession>A0A7C4FG39</accession>
<evidence type="ECO:0000256" key="3">
    <source>
        <dbReference type="ARBA" id="ARBA00022723"/>
    </source>
</evidence>
<dbReference type="InterPro" id="IPR051208">
    <property type="entry name" value="Class-I_Fumarase/Tartrate_DH"/>
</dbReference>
<dbReference type="EC" id="4.2.1.2" evidence="8"/>
<dbReference type="NCBIfam" id="TIGR00722">
    <property type="entry name" value="ttdA_fumA_fumB"/>
    <property type="match status" value="1"/>
</dbReference>
<evidence type="ECO:0000256" key="6">
    <source>
        <dbReference type="ARBA" id="ARBA00023239"/>
    </source>
</evidence>
<proteinExistence type="inferred from homology"/>
<evidence type="ECO:0000259" key="7">
    <source>
        <dbReference type="Pfam" id="PF05681"/>
    </source>
</evidence>
<evidence type="ECO:0000313" key="8">
    <source>
        <dbReference type="EMBL" id="HGI86947.1"/>
    </source>
</evidence>
<keyword evidence="3" id="KW-0479">Metal-binding</keyword>
<comment type="similarity">
    <text evidence="1">Belongs to the class-I fumarase family.</text>
</comment>
<evidence type="ECO:0000256" key="2">
    <source>
        <dbReference type="ARBA" id="ARBA00022485"/>
    </source>
</evidence>
<gene>
    <name evidence="8" type="ORF">ENV14_00900</name>
</gene>
<dbReference type="GO" id="GO:0004333">
    <property type="term" value="F:fumarate hydratase activity"/>
    <property type="evidence" value="ECO:0007669"/>
    <property type="project" value="UniProtKB-EC"/>
</dbReference>
<keyword evidence="6 8" id="KW-0456">Lyase</keyword>
<comment type="caution">
    <text evidence="8">The sequence shown here is derived from an EMBL/GenBank/DDBJ whole genome shotgun (WGS) entry which is preliminary data.</text>
</comment>
<dbReference type="PANTHER" id="PTHR30389">
    <property type="entry name" value="FUMARATE HYDRATASE-RELATED"/>
    <property type="match status" value="1"/>
</dbReference>
<dbReference type="PANTHER" id="PTHR30389:SF17">
    <property type="entry name" value="L(+)-TARTRATE DEHYDRATASE SUBUNIT ALPHA-RELATED"/>
    <property type="match status" value="1"/>
</dbReference>
<dbReference type="Pfam" id="PF05681">
    <property type="entry name" value="Fumerase"/>
    <property type="match status" value="1"/>
</dbReference>
<organism evidence="8">
    <name type="scientific">Ignisphaera aggregans</name>
    <dbReference type="NCBI Taxonomy" id="334771"/>
    <lineage>
        <taxon>Archaea</taxon>
        <taxon>Thermoproteota</taxon>
        <taxon>Thermoprotei</taxon>
        <taxon>Desulfurococcales</taxon>
        <taxon>Desulfurococcaceae</taxon>
        <taxon>Ignisphaera</taxon>
    </lineage>
</organism>
<keyword evidence="5" id="KW-0411">Iron-sulfur</keyword>
<dbReference type="NCBIfam" id="NF004885">
    <property type="entry name" value="PRK06246.1"/>
    <property type="match status" value="1"/>
</dbReference>
<evidence type="ECO:0000256" key="1">
    <source>
        <dbReference type="ARBA" id="ARBA00008876"/>
    </source>
</evidence>
<feature type="domain" description="Fe-S hydro-lyase tartrate dehydratase alpha-type catalytic" evidence="7">
    <location>
        <begin position="4"/>
        <end position="274"/>
    </location>
</feature>
<keyword evidence="4" id="KW-0408">Iron</keyword>
<dbReference type="AlphaFoldDB" id="A0A7C4FG39"/>
<reference evidence="8" key="1">
    <citation type="journal article" date="2020" name="mSystems">
        <title>Genome- and Community-Level Interaction Insights into Carbon Utilization and Element Cycling Functions of Hydrothermarchaeota in Hydrothermal Sediment.</title>
        <authorList>
            <person name="Zhou Z."/>
            <person name="Liu Y."/>
            <person name="Xu W."/>
            <person name="Pan J."/>
            <person name="Luo Z.H."/>
            <person name="Li M."/>
        </authorList>
    </citation>
    <scope>NUCLEOTIDE SEQUENCE [LARGE SCALE GENOMIC DNA]</scope>
    <source>
        <strain evidence="8">SpSt-732</strain>
    </source>
</reference>